<evidence type="ECO:0000256" key="1">
    <source>
        <dbReference type="SAM" id="MobiDB-lite"/>
    </source>
</evidence>
<keyword evidence="4" id="KW-1185">Reference proteome</keyword>
<feature type="region of interest" description="Disordered" evidence="1">
    <location>
        <begin position="168"/>
        <end position="190"/>
    </location>
</feature>
<feature type="region of interest" description="Disordered" evidence="1">
    <location>
        <begin position="328"/>
        <end position="348"/>
    </location>
</feature>
<reference evidence="3" key="1">
    <citation type="submission" date="2022-08" db="EMBL/GenBank/DDBJ databases">
        <authorList>
            <person name="Somphong A."/>
            <person name="Phongsopitanun W."/>
        </authorList>
    </citation>
    <scope>NUCLEOTIDE SEQUENCE</scope>
    <source>
        <strain evidence="3">LP05-1</strain>
    </source>
</reference>
<feature type="compositionally biased region" description="Pro residues" evidence="1">
    <location>
        <begin position="53"/>
        <end position="63"/>
    </location>
</feature>
<dbReference type="InterPro" id="IPR036086">
    <property type="entry name" value="ParB/Sulfiredoxin_sf"/>
</dbReference>
<feature type="region of interest" description="Disordered" evidence="1">
    <location>
        <begin position="35"/>
        <end position="63"/>
    </location>
</feature>
<evidence type="ECO:0000313" key="4">
    <source>
        <dbReference type="Proteomes" id="UP001431313"/>
    </source>
</evidence>
<gene>
    <name evidence="3" type="ORF">NX801_20840</name>
</gene>
<dbReference type="RefSeq" id="WP_258789319.1">
    <property type="nucleotide sequence ID" value="NZ_JANUGQ010000018.1"/>
</dbReference>
<dbReference type="Proteomes" id="UP001431313">
    <property type="component" value="Unassembled WGS sequence"/>
</dbReference>
<dbReference type="InterPro" id="IPR003115">
    <property type="entry name" value="ParB_N"/>
</dbReference>
<organism evidence="3 4">
    <name type="scientific">Streptomyces pyxinae</name>
    <dbReference type="NCBI Taxonomy" id="2970734"/>
    <lineage>
        <taxon>Bacteria</taxon>
        <taxon>Bacillati</taxon>
        <taxon>Actinomycetota</taxon>
        <taxon>Actinomycetes</taxon>
        <taxon>Kitasatosporales</taxon>
        <taxon>Streptomycetaceae</taxon>
        <taxon>Streptomyces</taxon>
    </lineage>
</organism>
<dbReference type="SUPFAM" id="SSF110849">
    <property type="entry name" value="ParB/Sulfiredoxin"/>
    <property type="match status" value="1"/>
</dbReference>
<evidence type="ECO:0000313" key="3">
    <source>
        <dbReference type="EMBL" id="MCS0638058.1"/>
    </source>
</evidence>
<proteinExistence type="predicted"/>
<dbReference type="SMART" id="SM00470">
    <property type="entry name" value="ParB"/>
    <property type="match status" value="1"/>
</dbReference>
<feature type="region of interest" description="Disordered" evidence="1">
    <location>
        <begin position="224"/>
        <end position="252"/>
    </location>
</feature>
<comment type="caution">
    <text evidence="3">The sequence shown here is derived from an EMBL/GenBank/DDBJ whole genome shotgun (WGS) entry which is preliminary data.</text>
</comment>
<accession>A0ABT2CKW0</accession>
<name>A0ABT2CKW0_9ACTN</name>
<feature type="domain" description="ParB-like N-terminal" evidence="2">
    <location>
        <begin position="28"/>
        <end position="113"/>
    </location>
</feature>
<evidence type="ECO:0000259" key="2">
    <source>
        <dbReference type="SMART" id="SM00470"/>
    </source>
</evidence>
<dbReference type="Pfam" id="PF13412">
    <property type="entry name" value="HTH_24"/>
    <property type="match status" value="1"/>
</dbReference>
<sequence length="348" mass="37170">MCLFDGHAALPGGFGTPEHRWSGLSEITTVATAELGPADSPRHDDGGAERDGPPYPAPDDPLPPLVVHRPSMRVVDGTRRLRAALRRGQPEVRVRFLDGPPEDAFVFAVEANNRYGAPLSPAERRTAAARILRSHPHWSDRAIASVTRLSAKTVGGLRHTLAEPAGKRSFTLGRDGRKRPVSSAEGRELAGRLIAENPEASLRDIAARAGISPGTVRDVRRRLARGESPLAGDTRTVAKRGRREPPGGAGAAAAETGTAAYQALFQDPELRVTAAGRLLLRLLEAHPFDAGQWSRIADSVPSDRVDAVSAVAESYADAWHNLATRLKEGTAAPAPRREAPCGEFPLAE</sequence>
<dbReference type="EMBL" id="JANUGQ010000018">
    <property type="protein sequence ID" value="MCS0638058.1"/>
    <property type="molecule type" value="Genomic_DNA"/>
</dbReference>
<feature type="compositionally biased region" description="Basic and acidic residues" evidence="1">
    <location>
        <begin position="40"/>
        <end position="52"/>
    </location>
</feature>
<protein>
    <submittedName>
        <fullName evidence="3">Winged helix-turn-helix transcriptional regulator</fullName>
    </submittedName>
</protein>